<keyword evidence="3" id="KW-0648">Protein biosynthesis</keyword>
<dbReference type="RefSeq" id="WP_211118362.1">
    <property type="nucleotide sequence ID" value="NZ_CP019943.1"/>
</dbReference>
<dbReference type="InterPro" id="IPR019815">
    <property type="entry name" value="Translation_initiation_fac_3_C"/>
</dbReference>
<dbReference type="PANTHER" id="PTHR10938">
    <property type="entry name" value="TRANSLATION INITIATION FACTOR IF-3"/>
    <property type="match status" value="1"/>
</dbReference>
<dbReference type="InterPro" id="IPR036788">
    <property type="entry name" value="T_IF-3_C_sf"/>
</dbReference>
<dbReference type="Pfam" id="PF00707">
    <property type="entry name" value="IF3_C"/>
    <property type="match status" value="1"/>
</dbReference>
<gene>
    <name evidence="6" type="ORF">BW244_0108</name>
</gene>
<sequence length="176" mass="21510">MYKKISFLILNKFNKILIKTFLYNLLEIDFLFIFKKTKKYSFVFFNKKKNQFFLIFKNNKKKKIIKKKSKIGRLKEIRIGLNIHKRDYDIKIKKTNFFLLEGYTVKVCVIFKGREIVFKEKGVELILRFQNNIKGVYFKFSDIEFEGKYIFSIFIPKIKNENKKKKHKIYKKKNNN</sequence>
<dbReference type="GO" id="GO:0003743">
    <property type="term" value="F:translation initiation factor activity"/>
    <property type="evidence" value="ECO:0007669"/>
    <property type="project" value="UniProtKB-UniRule"/>
</dbReference>
<dbReference type="SUPFAM" id="SSF55200">
    <property type="entry name" value="Translation initiation factor IF3, C-terminal domain"/>
    <property type="match status" value="1"/>
</dbReference>
<evidence type="ECO:0000256" key="1">
    <source>
        <dbReference type="ARBA" id="ARBA00005439"/>
    </source>
</evidence>
<dbReference type="AlphaFoldDB" id="A0A1U9RRL1"/>
<proteinExistence type="inferred from homology"/>
<evidence type="ECO:0000256" key="2">
    <source>
        <dbReference type="ARBA" id="ARBA00022540"/>
    </source>
</evidence>
<accession>A0A1U9RRL1</accession>
<evidence type="ECO:0000256" key="3">
    <source>
        <dbReference type="ARBA" id="ARBA00022917"/>
    </source>
</evidence>
<dbReference type="GO" id="GO:0043022">
    <property type="term" value="F:ribosome binding"/>
    <property type="evidence" value="ECO:0007669"/>
    <property type="project" value="TreeGrafter"/>
</dbReference>
<evidence type="ECO:0000259" key="5">
    <source>
        <dbReference type="Pfam" id="PF00707"/>
    </source>
</evidence>
<dbReference type="Gene3D" id="3.30.110.10">
    <property type="entry name" value="Translation initiation factor 3 (IF-3), C-terminal domain"/>
    <property type="match status" value="1"/>
</dbReference>
<dbReference type="GO" id="GO:0032790">
    <property type="term" value="P:ribosome disassembly"/>
    <property type="evidence" value="ECO:0007669"/>
    <property type="project" value="TreeGrafter"/>
</dbReference>
<feature type="domain" description="Translation initiation factor 3 C-terminal" evidence="5">
    <location>
        <begin position="74"/>
        <end position="157"/>
    </location>
</feature>
<evidence type="ECO:0000313" key="7">
    <source>
        <dbReference type="Proteomes" id="UP000189666"/>
    </source>
</evidence>
<dbReference type="NCBIfam" id="TIGR00168">
    <property type="entry name" value="infC"/>
    <property type="match status" value="1"/>
</dbReference>
<dbReference type="EMBL" id="CP019943">
    <property type="protein sequence ID" value="AQU89526.1"/>
    <property type="molecule type" value="Genomic_DNA"/>
</dbReference>
<reference evidence="6 7" key="1">
    <citation type="submission" date="2017-02" db="EMBL/GenBank/DDBJ databases">
        <title>Complete Genome of Candidatus Carsonella ruddii strain BC, a Nutritional Endosymbiont of Bactericera cockerelli.</title>
        <authorList>
            <person name="Riley A.B."/>
            <person name="Kim D.H."/>
            <person name="Hansen A.K."/>
        </authorList>
    </citation>
    <scope>NUCLEOTIDE SEQUENCE [LARGE SCALE GENOMIC DNA]</scope>
    <source>
        <strain evidence="6 7">BC</strain>
    </source>
</reference>
<dbReference type="PANTHER" id="PTHR10938:SF0">
    <property type="entry name" value="TRANSLATION INITIATION FACTOR IF-3, MITOCHONDRIAL"/>
    <property type="match status" value="1"/>
</dbReference>
<name>A0A1U9RRL1_CARRU</name>
<dbReference type="Proteomes" id="UP000189666">
    <property type="component" value="Chromosome"/>
</dbReference>
<protein>
    <recommendedName>
        <fullName evidence="4">Translation initiation factor IF-3</fullName>
    </recommendedName>
</protein>
<evidence type="ECO:0000256" key="4">
    <source>
        <dbReference type="NCBIfam" id="TIGR00168"/>
    </source>
</evidence>
<comment type="similarity">
    <text evidence="1">Belongs to the IF-3 family.</text>
</comment>
<organism evidence="6 7">
    <name type="scientific">Carsonella ruddii</name>
    <dbReference type="NCBI Taxonomy" id="114186"/>
    <lineage>
        <taxon>Bacteria</taxon>
        <taxon>Pseudomonadati</taxon>
        <taxon>Pseudomonadota</taxon>
        <taxon>Gammaproteobacteria</taxon>
        <taxon>Oceanospirillales</taxon>
        <taxon>Halomonadaceae</taxon>
        <taxon>Zymobacter group</taxon>
        <taxon>Candidatus Carsonella</taxon>
    </lineage>
</organism>
<dbReference type="InterPro" id="IPR001288">
    <property type="entry name" value="Translation_initiation_fac_3"/>
</dbReference>
<evidence type="ECO:0000313" key="6">
    <source>
        <dbReference type="EMBL" id="AQU89526.1"/>
    </source>
</evidence>
<keyword evidence="2 6" id="KW-0396">Initiation factor</keyword>